<feature type="region of interest" description="Disordered" evidence="1">
    <location>
        <begin position="112"/>
        <end position="156"/>
    </location>
</feature>
<dbReference type="Proteomes" id="UP000594260">
    <property type="component" value="Unplaced"/>
</dbReference>
<feature type="compositionally biased region" description="Polar residues" evidence="1">
    <location>
        <begin position="326"/>
        <end position="335"/>
    </location>
</feature>
<accession>A0A7M7JIX6</accession>
<evidence type="ECO:0000313" key="3">
    <source>
        <dbReference type="Proteomes" id="UP000594260"/>
    </source>
</evidence>
<dbReference type="KEGG" id="vde:111246743"/>
<dbReference type="EnsemblMetazoa" id="XM_022796854">
    <property type="protein sequence ID" value="XP_022652589"/>
    <property type="gene ID" value="LOC111246743"/>
</dbReference>
<feature type="compositionally biased region" description="Basic and acidic residues" evidence="1">
    <location>
        <begin position="17"/>
        <end position="28"/>
    </location>
</feature>
<dbReference type="OrthoDB" id="10528382at2759"/>
<reference evidence="2" key="1">
    <citation type="submission" date="2021-01" db="UniProtKB">
        <authorList>
            <consortium name="EnsemblMetazoa"/>
        </authorList>
    </citation>
    <scope>IDENTIFICATION</scope>
</reference>
<protein>
    <submittedName>
        <fullName evidence="2">Uncharacterized protein</fullName>
    </submittedName>
</protein>
<name>A0A7M7JIX6_VARDE</name>
<organism evidence="2 3">
    <name type="scientific">Varroa destructor</name>
    <name type="common">Honeybee mite</name>
    <dbReference type="NCBI Taxonomy" id="109461"/>
    <lineage>
        <taxon>Eukaryota</taxon>
        <taxon>Metazoa</taxon>
        <taxon>Ecdysozoa</taxon>
        <taxon>Arthropoda</taxon>
        <taxon>Chelicerata</taxon>
        <taxon>Arachnida</taxon>
        <taxon>Acari</taxon>
        <taxon>Parasitiformes</taxon>
        <taxon>Mesostigmata</taxon>
        <taxon>Gamasina</taxon>
        <taxon>Dermanyssoidea</taxon>
        <taxon>Varroidae</taxon>
        <taxon>Varroa</taxon>
    </lineage>
</organism>
<feature type="compositionally biased region" description="Basic and acidic residues" evidence="1">
    <location>
        <begin position="125"/>
        <end position="134"/>
    </location>
</feature>
<feature type="compositionally biased region" description="Polar residues" evidence="1">
    <location>
        <begin position="138"/>
        <end position="151"/>
    </location>
</feature>
<dbReference type="RefSeq" id="XP_022652589.1">
    <property type="nucleotide sequence ID" value="XM_022796854.1"/>
</dbReference>
<dbReference type="AlphaFoldDB" id="A0A7M7JIX6"/>
<keyword evidence="3" id="KW-1185">Reference proteome</keyword>
<evidence type="ECO:0000313" key="2">
    <source>
        <dbReference type="EnsemblMetazoa" id="XP_022652589"/>
    </source>
</evidence>
<feature type="region of interest" description="Disordered" evidence="1">
    <location>
        <begin position="321"/>
        <end position="374"/>
    </location>
</feature>
<sequence>MAATTAKVGPNIGQSKEATKTDGRPFKVEMSDQDLVDQIQELAREIESMDDVSSVASESQRLSPSSKLTVLWAKKRFPRQGIRSTRKVGQQRKLSFGATTRVEVGHLPLRQVQSNGQYPDSWEWTQKDHDESHPLEGSLNNSQPISQTRWPSSAASLSEESEYSIGTIAAPLDQESISDAEEKQPEAIKLVVPQSITSVDEHLGCTPTTALDVQLLIRKDIPYRLKENGETIMNELDIPVEQAIDAIQQRSEEGRQVYMTSRSRGEPNVKHPKFVSPEVSTVLTNNKYWDHQAYTRKVVPTGPRSQLTADSRNKLATARKIMSKRSGLSTKNSATLVPYKSRNSKHKDSEHPATTSRSRNRTEGNSRKRRRNVDGLCQKCRKPLEKKLAVKWSEKEWDHFWTKVSCAASDIRTLREHGLDDNEACVGFLHSFKDLINMPFL</sequence>
<feature type="region of interest" description="Disordered" evidence="1">
    <location>
        <begin position="1"/>
        <end position="28"/>
    </location>
</feature>
<dbReference type="GeneID" id="111246743"/>
<proteinExistence type="predicted"/>
<evidence type="ECO:0000256" key="1">
    <source>
        <dbReference type="SAM" id="MobiDB-lite"/>
    </source>
</evidence>
<dbReference type="InParanoid" id="A0A7M7JIX6"/>